<accession>A0A1I4LQT4</accession>
<keyword evidence="1" id="KW-1133">Transmembrane helix</keyword>
<evidence type="ECO:0000256" key="1">
    <source>
        <dbReference type="SAM" id="Phobius"/>
    </source>
</evidence>
<sequence>MNLGQLIVSILTTNNFSYWYLFFILLLAIITLTICYSIKTQNQHITNCLKNNNLTANSPNFFNFSSNKQEYSSNKLDNKISDILFPVKNVLIKGLLI</sequence>
<dbReference type="AlphaFoldDB" id="A0A1I4LQT4"/>
<dbReference type="Proteomes" id="UP000199561">
    <property type="component" value="Unassembled WGS sequence"/>
</dbReference>
<protein>
    <submittedName>
        <fullName evidence="2">Uncharacterized protein</fullName>
    </submittedName>
</protein>
<keyword evidence="1" id="KW-0472">Membrane</keyword>
<proteinExistence type="predicted"/>
<keyword evidence="1" id="KW-0812">Transmembrane</keyword>
<keyword evidence="3" id="KW-1185">Reference proteome</keyword>
<evidence type="ECO:0000313" key="2">
    <source>
        <dbReference type="EMBL" id="SFL93382.1"/>
    </source>
</evidence>
<dbReference type="EMBL" id="FOUF01000002">
    <property type="protein sequence ID" value="SFL93382.1"/>
    <property type="molecule type" value="Genomic_DNA"/>
</dbReference>
<gene>
    <name evidence="2" type="ORF">SAMN05421880_102173</name>
</gene>
<feature type="transmembrane region" description="Helical" evidence="1">
    <location>
        <begin position="18"/>
        <end position="38"/>
    </location>
</feature>
<reference evidence="2 3" key="1">
    <citation type="submission" date="2016-10" db="EMBL/GenBank/DDBJ databases">
        <authorList>
            <person name="de Groot N.N."/>
        </authorList>
    </citation>
    <scope>NUCLEOTIDE SEQUENCE [LARGE SCALE GENOMIC DNA]</scope>
    <source>
        <strain evidence="2 3">Nm146</strain>
    </source>
</reference>
<organism evidence="2 3">
    <name type="scientific">Nitrosomonas nitrosa</name>
    <dbReference type="NCBI Taxonomy" id="52442"/>
    <lineage>
        <taxon>Bacteria</taxon>
        <taxon>Pseudomonadati</taxon>
        <taxon>Pseudomonadota</taxon>
        <taxon>Betaproteobacteria</taxon>
        <taxon>Nitrosomonadales</taxon>
        <taxon>Nitrosomonadaceae</taxon>
        <taxon>Nitrosomonas</taxon>
    </lineage>
</organism>
<evidence type="ECO:0000313" key="3">
    <source>
        <dbReference type="Proteomes" id="UP000199561"/>
    </source>
</evidence>
<name>A0A1I4LQT4_9PROT</name>
<dbReference type="STRING" id="52442.SAMN05421880_102173"/>